<sequence length="265" mass="29961">MKSVKERIEDIRINGYELDFGTVFENAFKNYKKIALYAGLILLFFFIFMIILMSVGMISYIGIENMEAFSKKLIHFSELKEKPLDIVIQINAVTILLSGLLNPFMAGFLKMADCGEKDEEFHVSTMFSYYKSPYFSNIFIAVFIITLVNMSLTTLLEFVGFNIIGSLISLTISFLTFLTIPFIIFGKLNSIDAIKSSIIIVSKQPLILLGLIIVSLIAAMIGIFGFCIGMLFTMPFVYSMNYMIYKNIIGIDSISEIEEIANKEI</sequence>
<keyword evidence="1" id="KW-0472">Membrane</keyword>
<feature type="transmembrane region" description="Helical" evidence="1">
    <location>
        <begin position="134"/>
        <end position="152"/>
    </location>
</feature>
<dbReference type="EMBL" id="JADHEC010000022">
    <property type="protein sequence ID" value="MBF2709012.1"/>
    <property type="molecule type" value="Genomic_DNA"/>
</dbReference>
<evidence type="ECO:0000256" key="1">
    <source>
        <dbReference type="SAM" id="Phobius"/>
    </source>
</evidence>
<feature type="transmembrane region" description="Helical" evidence="1">
    <location>
        <begin position="158"/>
        <end position="185"/>
    </location>
</feature>
<organism evidence="2 3">
    <name type="scientific">Flavobacterium soyangense</name>
    <dbReference type="NCBI Taxonomy" id="2023265"/>
    <lineage>
        <taxon>Bacteria</taxon>
        <taxon>Pseudomonadati</taxon>
        <taxon>Bacteroidota</taxon>
        <taxon>Flavobacteriia</taxon>
        <taxon>Flavobacteriales</taxon>
        <taxon>Flavobacteriaceae</taxon>
        <taxon>Flavobacterium</taxon>
    </lineage>
</organism>
<keyword evidence="3" id="KW-1185">Reference proteome</keyword>
<feature type="transmembrane region" description="Helical" evidence="1">
    <location>
        <begin position="206"/>
        <end position="232"/>
    </location>
</feature>
<evidence type="ECO:0000313" key="2">
    <source>
        <dbReference type="EMBL" id="MBF2709012.1"/>
    </source>
</evidence>
<feature type="transmembrane region" description="Helical" evidence="1">
    <location>
        <begin position="83"/>
        <end position="101"/>
    </location>
</feature>
<feature type="transmembrane region" description="Helical" evidence="1">
    <location>
        <begin position="34"/>
        <end position="63"/>
    </location>
</feature>
<dbReference type="Proteomes" id="UP000646211">
    <property type="component" value="Unassembled WGS sequence"/>
</dbReference>
<evidence type="ECO:0008006" key="4">
    <source>
        <dbReference type="Google" id="ProtNLM"/>
    </source>
</evidence>
<accession>A0A930UBD3</accession>
<gene>
    <name evidence="2" type="ORF">IR213_10455</name>
</gene>
<dbReference type="AlphaFoldDB" id="A0A930UBD3"/>
<reference evidence="2" key="1">
    <citation type="submission" date="2020-11" db="EMBL/GenBank/DDBJ databases">
        <title>Genome of Flavobacterium soyangense.</title>
        <authorList>
            <person name="Liu Q."/>
            <person name="Xin Y.-H."/>
        </authorList>
    </citation>
    <scope>NUCLEOTIDE SEQUENCE</scope>
    <source>
        <strain evidence="2">CGMCC 1.13493</strain>
    </source>
</reference>
<protein>
    <recommendedName>
        <fullName evidence="4">Beta-carotene 15,15'-monooxygenase</fullName>
    </recommendedName>
</protein>
<dbReference type="RefSeq" id="WP_194312266.1">
    <property type="nucleotide sequence ID" value="NZ_JADHEC010000022.1"/>
</dbReference>
<keyword evidence="1" id="KW-1133">Transmembrane helix</keyword>
<comment type="caution">
    <text evidence="2">The sequence shown here is derived from an EMBL/GenBank/DDBJ whole genome shotgun (WGS) entry which is preliminary data.</text>
</comment>
<keyword evidence="1" id="KW-0812">Transmembrane</keyword>
<name>A0A930UBD3_9FLAO</name>
<proteinExistence type="predicted"/>
<evidence type="ECO:0000313" key="3">
    <source>
        <dbReference type="Proteomes" id="UP000646211"/>
    </source>
</evidence>